<sequence>MTAKDKQKNGMQVVAREERLGDVSVVTSGYAEDGSLMVSEEVSGPSASVAYGESSHKVRVVFSPEAMDGLDQLLGNGAKAEGEIRTHLGSFFQGGRHALVDLMDLCDAKGVPYSYQALGPATGVTYRPAVEEI</sequence>
<proteinExistence type="predicted"/>
<dbReference type="Proteomes" id="UP001204320">
    <property type="component" value="Unassembled WGS sequence"/>
</dbReference>
<organism evidence="1 2">
    <name type="scientific">Tractidigestivibacter montrealensis</name>
    <dbReference type="NCBI Taxonomy" id="2972466"/>
    <lineage>
        <taxon>Bacteria</taxon>
        <taxon>Bacillati</taxon>
        <taxon>Actinomycetota</taxon>
        <taxon>Coriobacteriia</taxon>
        <taxon>Coriobacteriales</taxon>
        <taxon>Atopobiaceae</taxon>
        <taxon>Tractidigestivibacter</taxon>
    </lineage>
</organism>
<evidence type="ECO:0000313" key="1">
    <source>
        <dbReference type="EMBL" id="MCR9035873.1"/>
    </source>
</evidence>
<comment type="caution">
    <text evidence="1">The sequence shown here is derived from an EMBL/GenBank/DDBJ whole genome shotgun (WGS) entry which is preliminary data.</text>
</comment>
<accession>A0ABT1Z6N6</accession>
<dbReference type="EMBL" id="JANSKA010000001">
    <property type="protein sequence ID" value="MCR9035873.1"/>
    <property type="molecule type" value="Genomic_DNA"/>
</dbReference>
<keyword evidence="2" id="KW-1185">Reference proteome</keyword>
<protein>
    <submittedName>
        <fullName evidence="1">Uncharacterized protein</fullName>
    </submittedName>
</protein>
<dbReference type="RefSeq" id="WP_258498549.1">
    <property type="nucleotide sequence ID" value="NZ_JANSKA010000001.1"/>
</dbReference>
<name>A0ABT1Z6N6_9ACTN</name>
<gene>
    <name evidence="1" type="ORF">NVS32_02765</name>
</gene>
<evidence type="ECO:0000313" key="2">
    <source>
        <dbReference type="Proteomes" id="UP001204320"/>
    </source>
</evidence>
<reference evidence="1 2" key="1">
    <citation type="submission" date="2022-08" db="EMBL/GenBank/DDBJ databases">
        <title>Tractidigestivibacter montrealensis type strain KD21.</title>
        <authorList>
            <person name="Diop K."/>
            <person name="Richard C."/>
            <person name="Routy B."/>
        </authorList>
    </citation>
    <scope>NUCLEOTIDE SEQUENCE [LARGE SCALE GENOMIC DNA]</scope>
    <source>
        <strain evidence="1 2">KD21</strain>
    </source>
</reference>